<dbReference type="PANTHER" id="PTHR30146:SF153">
    <property type="entry name" value="LACTOSE OPERON REPRESSOR"/>
    <property type="match status" value="1"/>
</dbReference>
<dbReference type="GO" id="GO:0003700">
    <property type="term" value="F:DNA-binding transcription factor activity"/>
    <property type="evidence" value="ECO:0007669"/>
    <property type="project" value="TreeGrafter"/>
</dbReference>
<dbReference type="SUPFAM" id="SSF47413">
    <property type="entry name" value="lambda repressor-like DNA-binding domains"/>
    <property type="match status" value="1"/>
</dbReference>
<evidence type="ECO:0000313" key="5">
    <source>
        <dbReference type="EMBL" id="OXN01353.1"/>
    </source>
</evidence>
<dbReference type="Gene3D" id="3.40.50.2300">
    <property type="match status" value="2"/>
</dbReference>
<dbReference type="Pfam" id="PF00356">
    <property type="entry name" value="LacI"/>
    <property type="match status" value="1"/>
</dbReference>
<dbReference type="SMART" id="SM00354">
    <property type="entry name" value="HTH_LACI"/>
    <property type="match status" value="1"/>
</dbReference>
<dbReference type="CDD" id="cd01574">
    <property type="entry name" value="PBP1_LacI"/>
    <property type="match status" value="1"/>
</dbReference>
<organism evidence="5 6">
    <name type="scientific">Bifidobacterium vansinderenii</name>
    <dbReference type="NCBI Taxonomy" id="1984871"/>
    <lineage>
        <taxon>Bacteria</taxon>
        <taxon>Bacillati</taxon>
        <taxon>Actinomycetota</taxon>
        <taxon>Actinomycetes</taxon>
        <taxon>Bifidobacteriales</taxon>
        <taxon>Bifidobacteriaceae</taxon>
        <taxon>Bifidobacterium</taxon>
    </lineage>
</organism>
<accession>A0A229W0E4</accession>
<comment type="caution">
    <text evidence="5">The sequence shown here is derived from an EMBL/GenBank/DDBJ whole genome shotgun (WGS) entry which is preliminary data.</text>
</comment>
<dbReference type="Proteomes" id="UP000215433">
    <property type="component" value="Unassembled WGS sequence"/>
</dbReference>
<reference evidence="5 6" key="1">
    <citation type="submission" date="2017-05" db="EMBL/GenBank/DDBJ databases">
        <title>Bifidobacterium vansinderenii sp. nov.</title>
        <authorList>
            <person name="Lugli G.A."/>
            <person name="Duranti S."/>
            <person name="Mangifesta M."/>
        </authorList>
    </citation>
    <scope>NUCLEOTIDE SEQUENCE [LARGE SCALE GENOMIC DNA]</scope>
    <source>
        <strain evidence="5 6">Tam10B</strain>
    </source>
</reference>
<keyword evidence="3" id="KW-0804">Transcription</keyword>
<dbReference type="Gene3D" id="1.10.260.40">
    <property type="entry name" value="lambda repressor-like DNA-binding domains"/>
    <property type="match status" value="1"/>
</dbReference>
<evidence type="ECO:0000256" key="3">
    <source>
        <dbReference type="ARBA" id="ARBA00023163"/>
    </source>
</evidence>
<dbReference type="CDD" id="cd01392">
    <property type="entry name" value="HTH_LacI"/>
    <property type="match status" value="1"/>
</dbReference>
<dbReference type="AlphaFoldDB" id="A0A229W0E4"/>
<dbReference type="InterPro" id="IPR000843">
    <property type="entry name" value="HTH_LacI"/>
</dbReference>
<dbReference type="GO" id="GO:0000976">
    <property type="term" value="F:transcription cis-regulatory region binding"/>
    <property type="evidence" value="ECO:0007669"/>
    <property type="project" value="TreeGrafter"/>
</dbReference>
<dbReference type="Pfam" id="PF13377">
    <property type="entry name" value="Peripla_BP_3"/>
    <property type="match status" value="1"/>
</dbReference>
<evidence type="ECO:0000256" key="2">
    <source>
        <dbReference type="ARBA" id="ARBA00023125"/>
    </source>
</evidence>
<evidence type="ECO:0000259" key="4">
    <source>
        <dbReference type="PROSITE" id="PS50932"/>
    </source>
</evidence>
<evidence type="ECO:0000313" key="6">
    <source>
        <dbReference type="Proteomes" id="UP000215433"/>
    </source>
</evidence>
<dbReference type="PROSITE" id="PS50932">
    <property type="entry name" value="HTH_LACI_2"/>
    <property type="match status" value="1"/>
</dbReference>
<name>A0A229W0E4_9BIFI</name>
<proteinExistence type="predicted"/>
<keyword evidence="6" id="KW-1185">Reference proteome</keyword>
<dbReference type="SUPFAM" id="SSF53822">
    <property type="entry name" value="Periplasmic binding protein-like I"/>
    <property type="match status" value="1"/>
</dbReference>
<keyword evidence="2" id="KW-0238">DNA-binding</keyword>
<gene>
    <name evidence="5" type="ORF">Tam10B_0356</name>
</gene>
<feature type="domain" description="HTH lacI-type" evidence="4">
    <location>
        <begin position="12"/>
        <end position="66"/>
    </location>
</feature>
<evidence type="ECO:0000256" key="1">
    <source>
        <dbReference type="ARBA" id="ARBA00023015"/>
    </source>
</evidence>
<dbReference type="PANTHER" id="PTHR30146">
    <property type="entry name" value="LACI-RELATED TRANSCRIPTIONAL REPRESSOR"/>
    <property type="match status" value="1"/>
</dbReference>
<dbReference type="InterPro" id="IPR010982">
    <property type="entry name" value="Lambda_DNA-bd_dom_sf"/>
</dbReference>
<keyword evidence="1" id="KW-0805">Transcription regulation</keyword>
<protein>
    <submittedName>
        <fullName evidence="5">LacI-type transcriptional regulator</fullName>
    </submittedName>
</protein>
<sequence>MRGTRKSSARIVSMTDVARLAGVSAQTVSRVSNGSDAVKPDTRDKVLAAMKELGYRPNFAARALKRGRFNAVGVITFDLGSTGNLRALEGITNAASEHGYAVTIGMMNWADKPTLAEAVRKMKDMPVDAIIVILEHKPLDFDTFTPPPTIDVTLITTADSATCSTIDSDQYGCSRTIVEYFLEHGHRNVHYVSGPEDSIANGERERGWRETLEAHGITPPRVIHGDWQAESGYDAGLQLAATPGCTAVYAANDNMANGVMLGVKAAGKRVPEDVSVIGVDDSLKSVVPRLNLTTVRLHFSKVGRMAFEQTLEVIEGRRSGITHQLVPCTLIERDSVATLQ</sequence>
<dbReference type="InterPro" id="IPR028082">
    <property type="entry name" value="Peripla_BP_I"/>
</dbReference>
<dbReference type="InterPro" id="IPR046335">
    <property type="entry name" value="LacI/GalR-like_sensor"/>
</dbReference>
<dbReference type="EMBL" id="NEWD01000004">
    <property type="protein sequence ID" value="OXN01353.1"/>
    <property type="molecule type" value="Genomic_DNA"/>
</dbReference>
<dbReference type="RefSeq" id="WP_233133537.1">
    <property type="nucleotide sequence ID" value="NZ_NEWD01000004.1"/>
</dbReference>